<evidence type="ECO:0000256" key="1">
    <source>
        <dbReference type="ARBA" id="ARBA00022630"/>
    </source>
</evidence>
<evidence type="ECO:0000256" key="2">
    <source>
        <dbReference type="ARBA" id="ARBA00022643"/>
    </source>
</evidence>
<feature type="domain" description="4Fe-4S ferredoxin-type" evidence="3">
    <location>
        <begin position="36"/>
        <end position="72"/>
    </location>
</feature>
<proteinExistence type="predicted"/>
<keyword evidence="2" id="KW-0288">FMN</keyword>
<organism evidence="4 5">
    <name type="scientific">Fusibacter bizertensis</name>
    <dbReference type="NCBI Taxonomy" id="1488331"/>
    <lineage>
        <taxon>Bacteria</taxon>
        <taxon>Bacillati</taxon>
        <taxon>Bacillota</taxon>
        <taxon>Clostridia</taxon>
        <taxon>Eubacteriales</taxon>
        <taxon>Eubacteriales Family XII. Incertae Sedis</taxon>
        <taxon>Fusibacter</taxon>
    </lineage>
</organism>
<accession>A0ABT6NEG3</accession>
<reference evidence="4 5" key="1">
    <citation type="submission" date="2023-04" db="EMBL/GenBank/DDBJ databases">
        <title>Fusibacter bizertensis strain WBS, isolated from littoral bottom sediments of the Arctic seas - biochemical and genomic analysis.</title>
        <authorList>
            <person name="Brioukhanov A.L."/>
        </authorList>
    </citation>
    <scope>NUCLEOTIDE SEQUENCE [LARGE SCALE GENOMIC DNA]</scope>
    <source>
        <strain evidence="4 5">WBS</strain>
    </source>
</reference>
<protein>
    <submittedName>
        <fullName evidence="4">NAD(P)H-dependent oxidoreductase</fullName>
    </submittedName>
</protein>
<gene>
    <name evidence="4" type="ORF">QE109_11610</name>
</gene>
<dbReference type="SUPFAM" id="SSF52218">
    <property type="entry name" value="Flavoproteins"/>
    <property type="match status" value="1"/>
</dbReference>
<keyword evidence="5" id="KW-1185">Reference proteome</keyword>
<keyword evidence="1" id="KW-0285">Flavoprotein</keyword>
<dbReference type="InterPro" id="IPR005025">
    <property type="entry name" value="FMN_Rdtase-like_dom"/>
</dbReference>
<evidence type="ECO:0000313" key="4">
    <source>
        <dbReference type="EMBL" id="MDH8678800.1"/>
    </source>
</evidence>
<comment type="caution">
    <text evidence="4">The sequence shown here is derived from an EMBL/GenBank/DDBJ whole genome shotgun (WGS) entry which is preliminary data.</text>
</comment>
<dbReference type="Proteomes" id="UP001158045">
    <property type="component" value="Unassembled WGS sequence"/>
</dbReference>
<dbReference type="InterPro" id="IPR029039">
    <property type="entry name" value="Flavoprotein-like_sf"/>
</dbReference>
<dbReference type="InterPro" id="IPR017896">
    <property type="entry name" value="4Fe4S_Fe-S-bd"/>
</dbReference>
<dbReference type="InterPro" id="IPR051796">
    <property type="entry name" value="ISF_SsuE-like"/>
</dbReference>
<evidence type="ECO:0000259" key="3">
    <source>
        <dbReference type="PROSITE" id="PS51379"/>
    </source>
</evidence>
<dbReference type="Gene3D" id="3.40.50.360">
    <property type="match status" value="1"/>
</dbReference>
<dbReference type="PANTHER" id="PTHR43278">
    <property type="entry name" value="NAD(P)H-DEPENDENT FMN-CONTAINING OXIDOREDUCTASE YWQN-RELATED"/>
    <property type="match status" value="1"/>
</dbReference>
<dbReference type="PROSITE" id="PS51379">
    <property type="entry name" value="4FE4S_FER_2"/>
    <property type="match status" value="1"/>
</dbReference>
<sequence>MILIVSASNSRVTNEKSISSQVSKMLKSKISNDNVEEVRLKDYNIHPCQLCGSCVDYSRCPFDEAYNKLHKKINQADVIIWIVPHYSPFPSKLMCLFEKMNEIAYSKWLNNPNFKSPYWRKRVSVVAHGAMVESEEVLEYYYNALVIPISRTLSGLGFNMIKLGNTHEYGAVFGLEKETDLAMNLDNLFPEIQFDMKRIESRLNAIIENI</sequence>
<evidence type="ECO:0000313" key="5">
    <source>
        <dbReference type="Proteomes" id="UP001158045"/>
    </source>
</evidence>
<name>A0ABT6NEG3_9FIRM</name>
<dbReference type="Pfam" id="PF03358">
    <property type="entry name" value="FMN_red"/>
    <property type="match status" value="1"/>
</dbReference>
<dbReference type="RefSeq" id="WP_281094690.1">
    <property type="nucleotide sequence ID" value="NZ_JARYZI010000007.1"/>
</dbReference>
<dbReference type="EMBL" id="JARYZI010000007">
    <property type="protein sequence ID" value="MDH8678800.1"/>
    <property type="molecule type" value="Genomic_DNA"/>
</dbReference>
<dbReference type="PANTHER" id="PTHR43278:SF4">
    <property type="entry name" value="NAD(P)H-DEPENDENT FMN-CONTAINING OXIDOREDUCTASE YWQN-RELATED"/>
    <property type="match status" value="1"/>
</dbReference>